<keyword evidence="2" id="KW-0472">Membrane</keyword>
<comment type="caution">
    <text evidence="3">The sequence shown here is derived from an EMBL/GenBank/DDBJ whole genome shotgun (WGS) entry which is preliminary data.</text>
</comment>
<sequence length="201" mass="21954">MMVDSEAHKRVPPEIQMKYSSSLIPLLSPFLLLLPPLLYSFFLFVYFPALLSLPSSRSPPLSLFFFSFSLPSFPSLAFFFFVLLPLSPPRACVAVVSCFVPAASFFFARPSAAAGAPSVAPVVSSLFSPPPWLVRVVTSFTGLCLIWRVRVSGPRRSSVFVRPRLLRAMNLEVYTPANDMSPGNGQGPTTTTKALGRTAMS</sequence>
<evidence type="ECO:0000313" key="4">
    <source>
        <dbReference type="Proteomes" id="UP001148018"/>
    </source>
</evidence>
<keyword evidence="2" id="KW-1133">Transmembrane helix</keyword>
<feature type="transmembrane region" description="Helical" evidence="2">
    <location>
        <begin position="132"/>
        <end position="149"/>
    </location>
</feature>
<accession>A0A9Q0EW98</accession>
<evidence type="ECO:0008006" key="5">
    <source>
        <dbReference type="Google" id="ProtNLM"/>
    </source>
</evidence>
<gene>
    <name evidence="3" type="ORF">NHX12_018367</name>
</gene>
<feature type="compositionally biased region" description="Polar residues" evidence="1">
    <location>
        <begin position="181"/>
        <end position="193"/>
    </location>
</feature>
<protein>
    <recommendedName>
        <fullName evidence="5">Transmembrane protein</fullName>
    </recommendedName>
</protein>
<feature type="region of interest" description="Disordered" evidence="1">
    <location>
        <begin position="177"/>
        <end position="201"/>
    </location>
</feature>
<evidence type="ECO:0000256" key="2">
    <source>
        <dbReference type="SAM" id="Phobius"/>
    </source>
</evidence>
<dbReference type="EMBL" id="JANIIK010000034">
    <property type="protein sequence ID" value="KAJ3614797.1"/>
    <property type="molecule type" value="Genomic_DNA"/>
</dbReference>
<keyword evidence="4" id="KW-1185">Reference proteome</keyword>
<name>A0A9Q0EW98_9TELE</name>
<feature type="transmembrane region" description="Helical" evidence="2">
    <location>
        <begin position="61"/>
        <end position="84"/>
    </location>
</feature>
<reference evidence="3" key="1">
    <citation type="submission" date="2022-07" db="EMBL/GenBank/DDBJ databases">
        <title>Chromosome-level genome of Muraenolepis orangiensis.</title>
        <authorList>
            <person name="Kim J."/>
        </authorList>
    </citation>
    <scope>NUCLEOTIDE SEQUENCE</scope>
    <source>
        <strain evidence="3">KU_S4_2022</strain>
        <tissue evidence="3">Muscle</tissue>
    </source>
</reference>
<organism evidence="3 4">
    <name type="scientific">Muraenolepis orangiensis</name>
    <name type="common">Patagonian moray cod</name>
    <dbReference type="NCBI Taxonomy" id="630683"/>
    <lineage>
        <taxon>Eukaryota</taxon>
        <taxon>Metazoa</taxon>
        <taxon>Chordata</taxon>
        <taxon>Craniata</taxon>
        <taxon>Vertebrata</taxon>
        <taxon>Euteleostomi</taxon>
        <taxon>Actinopterygii</taxon>
        <taxon>Neopterygii</taxon>
        <taxon>Teleostei</taxon>
        <taxon>Neoteleostei</taxon>
        <taxon>Acanthomorphata</taxon>
        <taxon>Zeiogadaria</taxon>
        <taxon>Gadariae</taxon>
        <taxon>Gadiformes</taxon>
        <taxon>Muraenolepidoidei</taxon>
        <taxon>Muraenolepididae</taxon>
        <taxon>Muraenolepis</taxon>
    </lineage>
</organism>
<evidence type="ECO:0000256" key="1">
    <source>
        <dbReference type="SAM" id="MobiDB-lite"/>
    </source>
</evidence>
<dbReference type="Proteomes" id="UP001148018">
    <property type="component" value="Unassembled WGS sequence"/>
</dbReference>
<keyword evidence="2" id="KW-0812">Transmembrane</keyword>
<feature type="transmembrane region" description="Helical" evidence="2">
    <location>
        <begin position="91"/>
        <end position="112"/>
    </location>
</feature>
<feature type="transmembrane region" description="Helical" evidence="2">
    <location>
        <begin position="26"/>
        <end position="49"/>
    </location>
</feature>
<dbReference type="AlphaFoldDB" id="A0A9Q0EW98"/>
<proteinExistence type="predicted"/>
<evidence type="ECO:0000313" key="3">
    <source>
        <dbReference type="EMBL" id="KAJ3614797.1"/>
    </source>
</evidence>